<evidence type="ECO:0000313" key="2">
    <source>
        <dbReference type="Proteomes" id="UP000030764"/>
    </source>
</evidence>
<name>A0A085M1R9_9BILA</name>
<keyword evidence="2" id="KW-1185">Reference proteome</keyword>
<proteinExistence type="predicted"/>
<protein>
    <submittedName>
        <fullName evidence="1">Uncharacterized protein</fullName>
    </submittedName>
</protein>
<reference evidence="1 2" key="1">
    <citation type="journal article" date="2014" name="Nat. Genet.">
        <title>Genome and transcriptome of the porcine whipworm Trichuris suis.</title>
        <authorList>
            <person name="Jex A.R."/>
            <person name="Nejsum P."/>
            <person name="Schwarz E.M."/>
            <person name="Hu L."/>
            <person name="Young N.D."/>
            <person name="Hall R.S."/>
            <person name="Korhonen P.K."/>
            <person name="Liao S."/>
            <person name="Thamsborg S."/>
            <person name="Xia J."/>
            <person name="Xu P."/>
            <person name="Wang S."/>
            <person name="Scheerlinck J.P."/>
            <person name="Hofmann A."/>
            <person name="Sternberg P.W."/>
            <person name="Wang J."/>
            <person name="Gasser R.B."/>
        </authorList>
    </citation>
    <scope>NUCLEOTIDE SEQUENCE [LARGE SCALE GENOMIC DNA]</scope>
    <source>
        <strain evidence="1">DCEP-RM93M</strain>
    </source>
</reference>
<dbReference type="EMBL" id="KL363242">
    <property type="protein sequence ID" value="KFD51165.1"/>
    <property type="molecule type" value="Genomic_DNA"/>
</dbReference>
<organism evidence="1 2">
    <name type="scientific">Trichuris suis</name>
    <name type="common">pig whipworm</name>
    <dbReference type="NCBI Taxonomy" id="68888"/>
    <lineage>
        <taxon>Eukaryota</taxon>
        <taxon>Metazoa</taxon>
        <taxon>Ecdysozoa</taxon>
        <taxon>Nematoda</taxon>
        <taxon>Enoplea</taxon>
        <taxon>Dorylaimia</taxon>
        <taxon>Trichinellida</taxon>
        <taxon>Trichuridae</taxon>
        <taxon>Trichuris</taxon>
    </lineage>
</organism>
<dbReference type="Proteomes" id="UP000030764">
    <property type="component" value="Unassembled WGS sequence"/>
</dbReference>
<sequence length="66" mass="7597">MDPLARELRGEYPFVVFNFSFGDHVTGFAENGLIRSSYHYQEKCKSPYIQIHSFLEKGSQLGIIQV</sequence>
<dbReference type="AlphaFoldDB" id="A0A085M1R9"/>
<gene>
    <name evidence="1" type="ORF">M513_07929</name>
</gene>
<accession>A0A085M1R9</accession>
<evidence type="ECO:0000313" key="1">
    <source>
        <dbReference type="EMBL" id="KFD51165.1"/>
    </source>
</evidence>